<dbReference type="Pfam" id="PF24068">
    <property type="entry name" value="TPD1_C"/>
    <property type="match status" value="1"/>
</dbReference>
<dbReference type="KEGG" id="smo:SELMODRAFT_87411"/>
<dbReference type="FunCoup" id="D8QMX2">
    <property type="interactions" value="1"/>
</dbReference>
<evidence type="ECO:0000313" key="3">
    <source>
        <dbReference type="EMBL" id="EFJ38657.1"/>
    </source>
</evidence>
<feature type="non-terminal residue" evidence="3">
    <location>
        <position position="1"/>
    </location>
</feature>
<dbReference type="eggNOG" id="ENOG502S0K4">
    <property type="taxonomic scope" value="Eukaryota"/>
</dbReference>
<dbReference type="InterPro" id="IPR040361">
    <property type="entry name" value="TPD1"/>
</dbReference>
<dbReference type="OMA" id="DDKCDKS"/>
<dbReference type="EMBL" id="GL377565">
    <property type="protein sequence ID" value="EFJ38657.1"/>
    <property type="molecule type" value="Genomic_DNA"/>
</dbReference>
<evidence type="ECO:0000313" key="2">
    <source>
        <dbReference type="EMBL" id="EFJ31492.1"/>
    </source>
</evidence>
<dbReference type="Gramene" id="EFJ38657">
    <property type="protein sequence ID" value="EFJ38657"/>
    <property type="gene ID" value="SELMODRAFT_74767"/>
</dbReference>
<dbReference type="EMBL" id="GL377573">
    <property type="protein sequence ID" value="EFJ31492.1"/>
    <property type="molecule type" value="Genomic_DNA"/>
</dbReference>
<dbReference type="HOGENOM" id="CLU_102808_5_0_1"/>
<proteinExistence type="predicted"/>
<dbReference type="AlphaFoldDB" id="D8QMX2"/>
<dbReference type="InParanoid" id="D8QMX2"/>
<protein>
    <recommendedName>
        <fullName evidence="5">TPD1 protein</fullName>
    </recommendedName>
</protein>
<evidence type="ECO:0000313" key="4">
    <source>
        <dbReference type="Proteomes" id="UP000001514"/>
    </source>
</evidence>
<keyword evidence="4" id="KW-1185">Reference proteome</keyword>
<dbReference type="PANTHER" id="PTHR33184:SF77">
    <property type="entry name" value="TPD1 PROTEIN HOMOLOG 1-LIKE"/>
    <property type="match status" value="1"/>
</dbReference>
<dbReference type="GO" id="GO:0001709">
    <property type="term" value="P:cell fate determination"/>
    <property type="evidence" value="ECO:0000318"/>
    <property type="project" value="GO_Central"/>
</dbReference>
<accession>D8QMX2</accession>
<organism evidence="4">
    <name type="scientific">Selaginella moellendorffii</name>
    <name type="common">Spikemoss</name>
    <dbReference type="NCBI Taxonomy" id="88036"/>
    <lineage>
        <taxon>Eukaryota</taxon>
        <taxon>Viridiplantae</taxon>
        <taxon>Streptophyta</taxon>
        <taxon>Embryophyta</taxon>
        <taxon>Tracheophyta</taxon>
        <taxon>Lycopodiopsida</taxon>
        <taxon>Selaginellales</taxon>
        <taxon>Selaginellaceae</taxon>
        <taxon>Selaginella</taxon>
    </lineage>
</organism>
<keyword evidence="1" id="KW-0732">Signal</keyword>
<dbReference type="Gramene" id="EFJ31492">
    <property type="protein sequence ID" value="EFJ31492"/>
    <property type="gene ID" value="SELMODRAFT_87411"/>
</dbReference>
<gene>
    <name evidence="3" type="ORF">SELMODRAFT_74767</name>
    <name evidence="2" type="ORF">SELMODRAFT_87411</name>
</gene>
<dbReference type="OrthoDB" id="1572689at2759"/>
<dbReference type="KEGG" id="smo:SELMODRAFT_74767"/>
<evidence type="ECO:0008006" key="5">
    <source>
        <dbReference type="Google" id="ProtNLM"/>
    </source>
</evidence>
<name>D8QMX2_SELML</name>
<evidence type="ECO:0000256" key="1">
    <source>
        <dbReference type="ARBA" id="ARBA00022729"/>
    </source>
</evidence>
<dbReference type="Proteomes" id="UP000001514">
    <property type="component" value="Unassembled WGS sequence"/>
</dbReference>
<reference evidence="3 4" key="1">
    <citation type="journal article" date="2011" name="Science">
        <title>The Selaginella genome identifies genetic changes associated with the evolution of vascular plants.</title>
        <authorList>
            <person name="Banks J.A."/>
            <person name="Nishiyama T."/>
            <person name="Hasebe M."/>
            <person name="Bowman J.L."/>
            <person name="Gribskov M."/>
            <person name="dePamphilis C."/>
            <person name="Albert V.A."/>
            <person name="Aono N."/>
            <person name="Aoyama T."/>
            <person name="Ambrose B.A."/>
            <person name="Ashton N.W."/>
            <person name="Axtell M.J."/>
            <person name="Barker E."/>
            <person name="Barker M.S."/>
            <person name="Bennetzen J.L."/>
            <person name="Bonawitz N.D."/>
            <person name="Chapple C."/>
            <person name="Cheng C."/>
            <person name="Correa L.G."/>
            <person name="Dacre M."/>
            <person name="DeBarry J."/>
            <person name="Dreyer I."/>
            <person name="Elias M."/>
            <person name="Engstrom E.M."/>
            <person name="Estelle M."/>
            <person name="Feng L."/>
            <person name="Finet C."/>
            <person name="Floyd S.K."/>
            <person name="Frommer W.B."/>
            <person name="Fujita T."/>
            <person name="Gramzow L."/>
            <person name="Gutensohn M."/>
            <person name="Harholt J."/>
            <person name="Hattori M."/>
            <person name="Heyl A."/>
            <person name="Hirai T."/>
            <person name="Hiwatashi Y."/>
            <person name="Ishikawa M."/>
            <person name="Iwata M."/>
            <person name="Karol K.G."/>
            <person name="Koehler B."/>
            <person name="Kolukisaoglu U."/>
            <person name="Kubo M."/>
            <person name="Kurata T."/>
            <person name="Lalonde S."/>
            <person name="Li K."/>
            <person name="Li Y."/>
            <person name="Litt A."/>
            <person name="Lyons E."/>
            <person name="Manning G."/>
            <person name="Maruyama T."/>
            <person name="Michael T.P."/>
            <person name="Mikami K."/>
            <person name="Miyazaki S."/>
            <person name="Morinaga S."/>
            <person name="Murata T."/>
            <person name="Mueller-Roeber B."/>
            <person name="Nelson D.R."/>
            <person name="Obara M."/>
            <person name="Oguri Y."/>
            <person name="Olmstead R.G."/>
            <person name="Onodera N."/>
            <person name="Petersen B.L."/>
            <person name="Pils B."/>
            <person name="Prigge M."/>
            <person name="Rensing S.A."/>
            <person name="Riano-Pachon D.M."/>
            <person name="Roberts A.W."/>
            <person name="Sato Y."/>
            <person name="Scheller H.V."/>
            <person name="Schulz B."/>
            <person name="Schulz C."/>
            <person name="Shakirov E.V."/>
            <person name="Shibagaki N."/>
            <person name="Shinohara N."/>
            <person name="Shippen D.E."/>
            <person name="Soerensen I."/>
            <person name="Sotooka R."/>
            <person name="Sugimoto N."/>
            <person name="Sugita M."/>
            <person name="Sumikawa N."/>
            <person name="Tanurdzic M."/>
            <person name="Theissen G."/>
            <person name="Ulvskov P."/>
            <person name="Wakazuki S."/>
            <person name="Weng J.K."/>
            <person name="Willats W.W."/>
            <person name="Wipf D."/>
            <person name="Wolf P.G."/>
            <person name="Yang L."/>
            <person name="Zimmer A.D."/>
            <person name="Zhu Q."/>
            <person name="Mitros T."/>
            <person name="Hellsten U."/>
            <person name="Loque D."/>
            <person name="Otillar R."/>
            <person name="Salamov A."/>
            <person name="Schmutz J."/>
            <person name="Shapiro H."/>
            <person name="Lindquist E."/>
            <person name="Lucas S."/>
            <person name="Rokhsar D."/>
            <person name="Grigoriev I.V."/>
        </authorList>
    </citation>
    <scope>NUCLEOTIDE SEQUENCE [LARGE SCALE GENOMIC DNA]</scope>
</reference>
<dbReference type="PANTHER" id="PTHR33184">
    <property type="entry name" value="PROTEIN TAPETUM DETERMINANT 1-LIKE-RELATED"/>
    <property type="match status" value="1"/>
</dbReference>
<sequence length="110" mass="11877">DRISDECTKSDISVFQGRSSPLPNGIPTYSVQIINLCVVGCPLSNIHIACGWFASAKLVNPKIFKRVGYNDCIVNDGKAISGGESIFFHYANSFQYPLRVQSAVSCSSGV</sequence>